<protein>
    <recommendedName>
        <fullName evidence="4">Reverse transcriptase domain-containing protein</fullName>
    </recommendedName>
</protein>
<keyword evidence="1" id="KW-0732">Signal</keyword>
<dbReference type="EMBL" id="LSRX01001330">
    <property type="protein sequence ID" value="OLP80941.1"/>
    <property type="molecule type" value="Genomic_DNA"/>
</dbReference>
<name>A0A1Q9CDE3_SYMMI</name>
<feature type="chain" id="PRO_5013339640" description="Reverse transcriptase domain-containing protein" evidence="1">
    <location>
        <begin position="25"/>
        <end position="129"/>
    </location>
</feature>
<dbReference type="Proteomes" id="UP000186817">
    <property type="component" value="Unassembled WGS sequence"/>
</dbReference>
<feature type="signal peptide" evidence="1">
    <location>
        <begin position="1"/>
        <end position="24"/>
    </location>
</feature>
<keyword evidence="3" id="KW-1185">Reference proteome</keyword>
<reference evidence="2 3" key="1">
    <citation type="submission" date="2016-02" db="EMBL/GenBank/DDBJ databases">
        <title>Genome analysis of coral dinoflagellate symbionts highlights evolutionary adaptations to a symbiotic lifestyle.</title>
        <authorList>
            <person name="Aranda M."/>
            <person name="Li Y."/>
            <person name="Liew Y.J."/>
            <person name="Baumgarten S."/>
            <person name="Simakov O."/>
            <person name="Wilson M."/>
            <person name="Piel J."/>
            <person name="Ashoor H."/>
            <person name="Bougouffa S."/>
            <person name="Bajic V.B."/>
            <person name="Ryu T."/>
            <person name="Ravasi T."/>
            <person name="Bayer T."/>
            <person name="Micklem G."/>
            <person name="Kim H."/>
            <person name="Bhak J."/>
            <person name="Lajeunesse T.C."/>
            <person name="Voolstra C.R."/>
        </authorList>
    </citation>
    <scope>NUCLEOTIDE SEQUENCE [LARGE SCALE GENOMIC DNA]</scope>
    <source>
        <strain evidence="2 3">CCMP2467</strain>
    </source>
</reference>
<dbReference type="AlphaFoldDB" id="A0A1Q9CDE3"/>
<evidence type="ECO:0000313" key="2">
    <source>
        <dbReference type="EMBL" id="OLP80941.1"/>
    </source>
</evidence>
<evidence type="ECO:0000313" key="3">
    <source>
        <dbReference type="Proteomes" id="UP000186817"/>
    </source>
</evidence>
<proteinExistence type="predicted"/>
<accession>A0A1Q9CDE3</accession>
<comment type="caution">
    <text evidence="2">The sequence shown here is derived from an EMBL/GenBank/DDBJ whole genome shotgun (WGS) entry which is preliminary data.</text>
</comment>
<evidence type="ECO:0008006" key="4">
    <source>
        <dbReference type="Google" id="ProtNLM"/>
    </source>
</evidence>
<sequence>MPTLFGKSVAAVACLALLVAHWHATKVDLKYGLSQLLHFAKDWVCGKGSGLSPMAARVEEAHWSKNHMTMYADDSHLRLGMQVNNLKTQVAVDDSSYHREILRRGSPLWTRSSIAPNIRLPAYLSAPGV</sequence>
<evidence type="ECO:0000256" key="1">
    <source>
        <dbReference type="SAM" id="SignalP"/>
    </source>
</evidence>
<gene>
    <name evidence="2" type="ORF">AK812_SmicGene38584</name>
</gene>
<organism evidence="2 3">
    <name type="scientific">Symbiodinium microadriaticum</name>
    <name type="common">Dinoflagellate</name>
    <name type="synonym">Zooxanthella microadriatica</name>
    <dbReference type="NCBI Taxonomy" id="2951"/>
    <lineage>
        <taxon>Eukaryota</taxon>
        <taxon>Sar</taxon>
        <taxon>Alveolata</taxon>
        <taxon>Dinophyceae</taxon>
        <taxon>Suessiales</taxon>
        <taxon>Symbiodiniaceae</taxon>
        <taxon>Symbiodinium</taxon>
    </lineage>
</organism>